<keyword evidence="1" id="KW-0732">Signal</keyword>
<name>A0A0U0ZG27_9MYCO</name>
<sequence>MFGGAPQTAGFFGPRRSASIVVALAAFLAVAGCGTSQPPAPTTRPGDAGEVGGAAVPMTLRVSVDQAMRTVFSELAKRFQIDHPGTQIQLKFKRSQELADELEREPAPDVLVVRDVDMNRAAQTGQVKDPTAFAANRLVIVTPPGNPNHVFTFTDAVRSGARLAVCAPELACGAATARVAESLAVPLGPAQTERTANAVVDAVAEGRAEVGLTYSSYATSDEPRVTTLSFPGDAVSVERYSIAVTTKSENQNRAQQLADSVRSGDGHRLMSAFGFGAP</sequence>
<dbReference type="GO" id="GO:0030973">
    <property type="term" value="F:molybdate ion binding"/>
    <property type="evidence" value="ECO:0007669"/>
    <property type="project" value="TreeGrafter"/>
</dbReference>
<dbReference type="PANTHER" id="PTHR30632:SF0">
    <property type="entry name" value="SULFATE-BINDING PROTEIN"/>
    <property type="match status" value="1"/>
</dbReference>
<dbReference type="Gene3D" id="3.40.190.10">
    <property type="entry name" value="Periplasmic binding protein-like II"/>
    <property type="match status" value="2"/>
</dbReference>
<dbReference type="Proteomes" id="UP000045782">
    <property type="component" value="Unassembled WGS sequence"/>
</dbReference>
<dbReference type="PANTHER" id="PTHR30632">
    <property type="entry name" value="MOLYBDATE-BINDING PERIPLASMIC PROTEIN"/>
    <property type="match status" value="1"/>
</dbReference>
<dbReference type="InterPro" id="IPR050682">
    <property type="entry name" value="ModA/WtpA"/>
</dbReference>
<proteinExistence type="predicted"/>
<protein>
    <submittedName>
        <fullName evidence="2">Probable molybdenum ABC transporter, periplasmic</fullName>
    </submittedName>
</protein>
<dbReference type="SUPFAM" id="SSF53850">
    <property type="entry name" value="Periplasmic binding protein-like II"/>
    <property type="match status" value="1"/>
</dbReference>
<dbReference type="AlphaFoldDB" id="A0A0U0ZG27"/>
<dbReference type="GO" id="GO:0015689">
    <property type="term" value="P:molybdate ion transport"/>
    <property type="evidence" value="ECO:0007669"/>
    <property type="project" value="TreeGrafter"/>
</dbReference>
<dbReference type="RefSeq" id="WP_005057771.1">
    <property type="nucleotide sequence ID" value="NZ_CP014951.1"/>
</dbReference>
<evidence type="ECO:0000313" key="3">
    <source>
        <dbReference type="Proteomes" id="UP000045782"/>
    </source>
</evidence>
<dbReference type="EMBL" id="CSWP01000001">
    <property type="protein sequence ID" value="CPV34379.1"/>
    <property type="molecule type" value="Genomic_DNA"/>
</dbReference>
<feature type="signal peptide" evidence="1">
    <location>
        <begin position="1"/>
        <end position="31"/>
    </location>
</feature>
<gene>
    <name evidence="2" type="ORF">ERS075579_00553</name>
</gene>
<reference evidence="2 3" key="1">
    <citation type="submission" date="2015-03" db="EMBL/GenBank/DDBJ databases">
        <authorList>
            <person name="Murphy D."/>
        </authorList>
    </citation>
    <scope>NUCLEOTIDE SEQUENCE [LARGE SCALE GENOMIC DNA]</scope>
    <source>
        <strain evidence="2 3">PAP088</strain>
    </source>
</reference>
<dbReference type="Pfam" id="PF13531">
    <property type="entry name" value="SBP_bac_11"/>
    <property type="match status" value="1"/>
</dbReference>
<feature type="chain" id="PRO_5043133706" evidence="1">
    <location>
        <begin position="32"/>
        <end position="278"/>
    </location>
</feature>
<organism evidence="2 3">
    <name type="scientific">Mycobacteroides abscessus</name>
    <dbReference type="NCBI Taxonomy" id="36809"/>
    <lineage>
        <taxon>Bacteria</taxon>
        <taxon>Bacillati</taxon>
        <taxon>Actinomycetota</taxon>
        <taxon>Actinomycetes</taxon>
        <taxon>Mycobacteriales</taxon>
        <taxon>Mycobacteriaceae</taxon>
        <taxon>Mycobacteroides</taxon>
    </lineage>
</organism>
<evidence type="ECO:0000313" key="2">
    <source>
        <dbReference type="EMBL" id="CPV34379.1"/>
    </source>
</evidence>
<accession>A0A0U0ZG27</accession>
<evidence type="ECO:0000256" key="1">
    <source>
        <dbReference type="SAM" id="SignalP"/>
    </source>
</evidence>